<dbReference type="InterPro" id="IPR011527">
    <property type="entry name" value="ABC1_TM_dom"/>
</dbReference>
<evidence type="ECO:0000259" key="10">
    <source>
        <dbReference type="PROSITE" id="PS50929"/>
    </source>
</evidence>
<evidence type="ECO:0000256" key="5">
    <source>
        <dbReference type="ARBA" id="ARBA00022840"/>
    </source>
</evidence>
<dbReference type="InterPro" id="IPR017871">
    <property type="entry name" value="ABC_transporter-like_CS"/>
</dbReference>
<dbReference type="FunFam" id="3.40.50.300:FF:000218">
    <property type="entry name" value="Multidrug ABC transporter ATP-binding protein"/>
    <property type="match status" value="1"/>
</dbReference>
<protein>
    <submittedName>
        <fullName evidence="11">ABC transporter ATP-binding protein</fullName>
    </submittedName>
</protein>
<keyword evidence="5 11" id="KW-0067">ATP-binding</keyword>
<feature type="domain" description="ABC transporter" evidence="9">
    <location>
        <begin position="385"/>
        <end position="622"/>
    </location>
</feature>
<feature type="transmembrane region" description="Helical" evidence="8">
    <location>
        <begin position="290"/>
        <end position="314"/>
    </location>
</feature>
<dbReference type="Proteomes" id="UP000094378">
    <property type="component" value="Chromosome"/>
</dbReference>
<evidence type="ECO:0000256" key="8">
    <source>
        <dbReference type="SAM" id="Phobius"/>
    </source>
</evidence>
<dbReference type="KEGG" id="shj:SHELI_v1c06880"/>
<feature type="transmembrane region" description="Helical" evidence="8">
    <location>
        <begin position="104"/>
        <end position="123"/>
    </location>
</feature>
<sequence>MIKNFDKNLRVINEEQPSDEIKKDSFDANANLLKLIHEKGKLKFLWIIMNYGKKYKLLFYSLISVILINSVLISINAYLINIAIQQTLYDVAGSGQNYWDIKYWVWMIICGANLIVMYIFTYYRSALSVRLAVRVEVELRLLVIKRLLDQDISYYSDKKTGEIMTKVVGDTNVIGNEINGLIVWSIQVPFVLVFGSVSIMLVDWKVGLVATISVIVLGIFVACYSITYRKKNKKVRETISSINGDVVDRIGVIKLIKSSATRVYEEKRIREIHRPYMSIFKPVAKIDGNLFATLIASDILTNLLVIAASVIFYNQDVTKFLSILIPITTATVTLTRPLWQMAALIPGISRASASTQQIYEVIKRDPILYDNEEDGVLFDEEIRKIEFRNIKFSYPEKTNVTIISDLNIVFEKGKSYAFVGETGSGKSTISKLLLRFYDPTDGAVLVNDKDLKALNLKSYLSHVGYVEQEPQIIYGNVYDNVRYGYFDATNEEIHEACKKAQVHKIISSWPEGYETVLGERGLLLSGGQKQRLVIARILLKNPELLVLDEATSALDNIVEKEIQSQLNELMIGKTTVVIAHRLTTIKNVDKIFVISPGQGIVQSGTFNELINQDGHFKRLYEAGNS</sequence>
<evidence type="ECO:0000313" key="12">
    <source>
        <dbReference type="Proteomes" id="UP000094378"/>
    </source>
</evidence>
<evidence type="ECO:0000256" key="4">
    <source>
        <dbReference type="ARBA" id="ARBA00022741"/>
    </source>
</evidence>
<evidence type="ECO:0000256" key="7">
    <source>
        <dbReference type="ARBA" id="ARBA00023136"/>
    </source>
</evidence>
<dbReference type="PANTHER" id="PTHR43394:SF1">
    <property type="entry name" value="ATP-BINDING CASSETTE SUB-FAMILY B MEMBER 10, MITOCHONDRIAL"/>
    <property type="match status" value="1"/>
</dbReference>
<evidence type="ECO:0000256" key="3">
    <source>
        <dbReference type="ARBA" id="ARBA00022692"/>
    </source>
</evidence>
<dbReference type="CDD" id="cd07346">
    <property type="entry name" value="ABC_6TM_exporters"/>
    <property type="match status" value="1"/>
</dbReference>
<keyword evidence="12" id="KW-1185">Reference proteome</keyword>
<dbReference type="Pfam" id="PF00664">
    <property type="entry name" value="ABC_membrane"/>
    <property type="match status" value="1"/>
</dbReference>
<dbReference type="Gene3D" id="3.40.50.300">
    <property type="entry name" value="P-loop containing nucleotide triphosphate hydrolases"/>
    <property type="match status" value="1"/>
</dbReference>
<dbReference type="GO" id="GO:0005886">
    <property type="term" value="C:plasma membrane"/>
    <property type="evidence" value="ECO:0007669"/>
    <property type="project" value="UniProtKB-SubCell"/>
</dbReference>
<dbReference type="PROSITE" id="PS50893">
    <property type="entry name" value="ABC_TRANSPORTER_2"/>
    <property type="match status" value="1"/>
</dbReference>
<dbReference type="SMART" id="SM00382">
    <property type="entry name" value="AAA"/>
    <property type="match status" value="1"/>
</dbReference>
<proteinExistence type="inferred from homology"/>
<dbReference type="GO" id="GO:0005524">
    <property type="term" value="F:ATP binding"/>
    <property type="evidence" value="ECO:0007669"/>
    <property type="project" value="UniProtKB-KW"/>
</dbReference>
<keyword evidence="4" id="KW-0547">Nucleotide-binding</keyword>
<dbReference type="OrthoDB" id="9763744at2"/>
<dbReference type="PROSITE" id="PS50929">
    <property type="entry name" value="ABC_TM1F"/>
    <property type="match status" value="1"/>
</dbReference>
<dbReference type="SUPFAM" id="SSF52540">
    <property type="entry name" value="P-loop containing nucleoside triphosphate hydrolases"/>
    <property type="match status" value="1"/>
</dbReference>
<evidence type="ECO:0000256" key="6">
    <source>
        <dbReference type="ARBA" id="ARBA00022989"/>
    </source>
</evidence>
<evidence type="ECO:0000259" key="9">
    <source>
        <dbReference type="PROSITE" id="PS50893"/>
    </source>
</evidence>
<dbReference type="SUPFAM" id="SSF90123">
    <property type="entry name" value="ABC transporter transmembrane region"/>
    <property type="match status" value="1"/>
</dbReference>
<dbReference type="Pfam" id="PF00005">
    <property type="entry name" value="ABC_tran"/>
    <property type="match status" value="1"/>
</dbReference>
<name>A0A1B3SL32_9MOLU</name>
<keyword evidence="6 8" id="KW-1133">Transmembrane helix</keyword>
<evidence type="ECO:0000256" key="2">
    <source>
        <dbReference type="ARBA" id="ARBA00005417"/>
    </source>
</evidence>
<dbReference type="InterPro" id="IPR003439">
    <property type="entry name" value="ABC_transporter-like_ATP-bd"/>
</dbReference>
<comment type="similarity">
    <text evidence="2">Belongs to the ABC transporter superfamily.</text>
</comment>
<feature type="transmembrane region" description="Helical" evidence="8">
    <location>
        <begin position="57"/>
        <end position="84"/>
    </location>
</feature>
<dbReference type="InterPro" id="IPR003593">
    <property type="entry name" value="AAA+_ATPase"/>
</dbReference>
<dbReference type="GO" id="GO:0016887">
    <property type="term" value="F:ATP hydrolysis activity"/>
    <property type="evidence" value="ECO:0007669"/>
    <property type="project" value="InterPro"/>
</dbReference>
<accession>A0A1B3SL32</accession>
<dbReference type="CDD" id="cd03249">
    <property type="entry name" value="ABC_MTABC3_MDL1_MDL2"/>
    <property type="match status" value="1"/>
</dbReference>
<gene>
    <name evidence="11" type="ORF">SHELI_v1c06880</name>
</gene>
<dbReference type="STRING" id="216938.SHELI_v1c06880"/>
<organism evidence="11 12">
    <name type="scientific">Spiroplasma helicoides</name>
    <dbReference type="NCBI Taxonomy" id="216938"/>
    <lineage>
        <taxon>Bacteria</taxon>
        <taxon>Bacillati</taxon>
        <taxon>Mycoplasmatota</taxon>
        <taxon>Mollicutes</taxon>
        <taxon>Entomoplasmatales</taxon>
        <taxon>Spiroplasmataceae</taxon>
        <taxon>Spiroplasma</taxon>
    </lineage>
</organism>
<evidence type="ECO:0000256" key="1">
    <source>
        <dbReference type="ARBA" id="ARBA00004651"/>
    </source>
</evidence>
<reference evidence="11 12" key="1">
    <citation type="submission" date="2016-08" db="EMBL/GenBank/DDBJ databases">
        <title>Complete genome sequence of Spiroplasma helicoides TABS-2 (DSM 22551).</title>
        <authorList>
            <person name="Shen W.-Y."/>
            <person name="Lo W.-S."/>
            <person name="Lai Y.-C."/>
            <person name="Kuo C.-H."/>
        </authorList>
    </citation>
    <scope>NUCLEOTIDE SEQUENCE [LARGE SCALE GENOMIC DNA]</scope>
    <source>
        <strain evidence="11 12">TABS-2</strain>
    </source>
</reference>
<dbReference type="InterPro" id="IPR027417">
    <property type="entry name" value="P-loop_NTPase"/>
</dbReference>
<feature type="transmembrane region" description="Helical" evidence="8">
    <location>
        <begin position="208"/>
        <end position="227"/>
    </location>
</feature>
<dbReference type="PATRIC" id="fig|216938.3.peg.701"/>
<dbReference type="EMBL" id="CP017015">
    <property type="protein sequence ID" value="AOG60639.1"/>
    <property type="molecule type" value="Genomic_DNA"/>
</dbReference>
<dbReference type="InterPro" id="IPR039421">
    <property type="entry name" value="Type_1_exporter"/>
</dbReference>
<keyword evidence="3 8" id="KW-0812">Transmembrane</keyword>
<comment type="subcellular location">
    <subcellularLocation>
        <location evidence="1">Cell membrane</location>
        <topology evidence="1">Multi-pass membrane protein</topology>
    </subcellularLocation>
</comment>
<dbReference type="InterPro" id="IPR036640">
    <property type="entry name" value="ABC1_TM_sf"/>
</dbReference>
<keyword evidence="7 8" id="KW-0472">Membrane</keyword>
<dbReference type="Gene3D" id="1.20.1560.10">
    <property type="entry name" value="ABC transporter type 1, transmembrane domain"/>
    <property type="match status" value="1"/>
</dbReference>
<feature type="transmembrane region" description="Helical" evidence="8">
    <location>
        <begin position="181"/>
        <end position="202"/>
    </location>
</feature>
<dbReference type="RefSeq" id="WP_069116734.1">
    <property type="nucleotide sequence ID" value="NZ_CP017015.1"/>
</dbReference>
<dbReference type="GO" id="GO:0015421">
    <property type="term" value="F:ABC-type oligopeptide transporter activity"/>
    <property type="evidence" value="ECO:0007669"/>
    <property type="project" value="TreeGrafter"/>
</dbReference>
<dbReference type="AlphaFoldDB" id="A0A1B3SL32"/>
<evidence type="ECO:0000313" key="11">
    <source>
        <dbReference type="EMBL" id="AOG60639.1"/>
    </source>
</evidence>
<dbReference type="PROSITE" id="PS00211">
    <property type="entry name" value="ABC_TRANSPORTER_1"/>
    <property type="match status" value="1"/>
</dbReference>
<dbReference type="PANTHER" id="PTHR43394">
    <property type="entry name" value="ATP-DEPENDENT PERMEASE MDL1, MITOCHONDRIAL"/>
    <property type="match status" value="1"/>
</dbReference>
<feature type="domain" description="ABC transmembrane type-1" evidence="10">
    <location>
        <begin position="67"/>
        <end position="350"/>
    </location>
</feature>